<comment type="caution">
    <text evidence="1">The sequence shown here is derived from an EMBL/GenBank/DDBJ whole genome shotgun (WGS) entry which is preliminary data.</text>
</comment>
<evidence type="ECO:0000313" key="1">
    <source>
        <dbReference type="EMBL" id="PIP17264.1"/>
    </source>
</evidence>
<dbReference type="Proteomes" id="UP000231480">
    <property type="component" value="Unassembled WGS sequence"/>
</dbReference>
<dbReference type="SUPFAM" id="SSF46785">
    <property type="entry name" value="Winged helix' DNA-binding domain"/>
    <property type="match status" value="1"/>
</dbReference>
<dbReference type="Gene3D" id="1.10.10.10">
    <property type="entry name" value="Winged helix-like DNA-binding domain superfamily/Winged helix DNA-binding domain"/>
    <property type="match status" value="1"/>
</dbReference>
<dbReference type="AlphaFoldDB" id="A0A2G9YDH7"/>
<dbReference type="EMBL" id="PCRH01000019">
    <property type="protein sequence ID" value="PIP17264.1"/>
    <property type="molecule type" value="Genomic_DNA"/>
</dbReference>
<dbReference type="Pfam" id="PF13749">
    <property type="entry name" value="HATPase_c_4"/>
    <property type="match status" value="1"/>
</dbReference>
<dbReference type="PANTHER" id="PTHR30595">
    <property type="entry name" value="GLPR-RELATED TRANSCRIPTIONAL REPRESSOR"/>
    <property type="match status" value="1"/>
</dbReference>
<sequence length="161" mass="18121">MHRDYFFKGSHNTVYIYQDFLEISNPGGLPKGLAQKDFGKKSVRRNLIIADLFSRTKYVEKIGSGIKRMQNAVKATGSKGPKFKFGAFFEVEFVRQNGGVNGGVNKILKFIKDNPGSRANLIAQNLNAFQRTIERILNLLKKDGKIEFRGAPKTGGYFIKK</sequence>
<gene>
    <name evidence="1" type="ORF">COX44_00910</name>
</gene>
<protein>
    <submittedName>
        <fullName evidence="1">Uncharacterized protein</fullName>
    </submittedName>
</protein>
<organism evidence="1 2">
    <name type="scientific">Candidatus Portnoybacteria bacterium CG23_combo_of_CG06-09_8_20_14_all_37_13</name>
    <dbReference type="NCBI Taxonomy" id="1974819"/>
    <lineage>
        <taxon>Bacteria</taxon>
        <taxon>Candidatus Portnoyibacteriota</taxon>
    </lineage>
</organism>
<accession>A0A2G9YDH7</accession>
<dbReference type="InterPro" id="IPR036390">
    <property type="entry name" value="WH_DNA-bd_sf"/>
</dbReference>
<proteinExistence type="predicted"/>
<dbReference type="InterPro" id="IPR036388">
    <property type="entry name" value="WH-like_DNA-bd_sf"/>
</dbReference>
<dbReference type="PANTHER" id="PTHR30595:SF6">
    <property type="entry name" value="SCHLAFEN ALBA-2 DOMAIN-CONTAINING PROTEIN"/>
    <property type="match status" value="1"/>
</dbReference>
<evidence type="ECO:0000313" key="2">
    <source>
        <dbReference type="Proteomes" id="UP000231480"/>
    </source>
</evidence>
<dbReference type="Gene3D" id="3.30.565.60">
    <property type="match status" value="1"/>
</dbReference>
<name>A0A2G9YDH7_9BACT</name>
<reference evidence="1 2" key="1">
    <citation type="submission" date="2017-09" db="EMBL/GenBank/DDBJ databases">
        <title>Depth-based differentiation of microbial function through sediment-hosted aquifers and enrichment of novel symbionts in the deep terrestrial subsurface.</title>
        <authorList>
            <person name="Probst A.J."/>
            <person name="Ladd B."/>
            <person name="Jarett J.K."/>
            <person name="Geller-Mcgrath D.E."/>
            <person name="Sieber C.M."/>
            <person name="Emerson J.B."/>
            <person name="Anantharaman K."/>
            <person name="Thomas B.C."/>
            <person name="Malmstrom R."/>
            <person name="Stieglmeier M."/>
            <person name="Klingl A."/>
            <person name="Woyke T."/>
            <person name="Ryan C.M."/>
            <person name="Banfield J.F."/>
        </authorList>
    </citation>
    <scope>NUCLEOTIDE SEQUENCE [LARGE SCALE GENOMIC DNA]</scope>
    <source>
        <strain evidence="1">CG23_combo_of_CG06-09_8_20_14_all_37_13</strain>
    </source>
</reference>
<dbReference type="InterPro" id="IPR038475">
    <property type="entry name" value="RecG_C_sf"/>
</dbReference>